<keyword evidence="5" id="KW-0805">Transcription regulation</keyword>
<keyword evidence="7" id="KW-0804">Transcription</keyword>
<evidence type="ECO:0000256" key="1">
    <source>
        <dbReference type="ARBA" id="ARBA00004123"/>
    </source>
</evidence>
<dbReference type="GO" id="GO:0005634">
    <property type="term" value="C:nucleus"/>
    <property type="evidence" value="ECO:0000318"/>
    <property type="project" value="GO_Central"/>
</dbReference>
<dbReference type="RefSeq" id="XP_018850782.1">
    <property type="nucleotide sequence ID" value="XM_018995237.2"/>
</dbReference>
<dbReference type="PROSITE" id="PS51141">
    <property type="entry name" value="ZF_SBP"/>
    <property type="match status" value="1"/>
</dbReference>
<protein>
    <submittedName>
        <fullName evidence="11">Squamosa promoter-binding-like protein 3</fullName>
    </submittedName>
</protein>
<dbReference type="Proteomes" id="UP000235220">
    <property type="component" value="Chromosome 2"/>
</dbReference>
<evidence type="ECO:0000313" key="11">
    <source>
        <dbReference type="RefSeq" id="XP_018850782.1"/>
    </source>
</evidence>
<evidence type="ECO:0000256" key="4">
    <source>
        <dbReference type="ARBA" id="ARBA00022833"/>
    </source>
</evidence>
<dbReference type="Gramene" id="Jr02_22070_p1">
    <property type="protein sequence ID" value="cds.Jr02_22070_p1"/>
    <property type="gene ID" value="Jr02_22070"/>
</dbReference>
<dbReference type="Pfam" id="PF03110">
    <property type="entry name" value="SBP"/>
    <property type="match status" value="1"/>
</dbReference>
<dbReference type="OrthoDB" id="514967at2759"/>
<evidence type="ECO:0000313" key="10">
    <source>
        <dbReference type="Proteomes" id="UP000235220"/>
    </source>
</evidence>
<organism evidence="10 11">
    <name type="scientific">Juglans regia</name>
    <name type="common">English walnut</name>
    <dbReference type="NCBI Taxonomy" id="51240"/>
    <lineage>
        <taxon>Eukaryota</taxon>
        <taxon>Viridiplantae</taxon>
        <taxon>Streptophyta</taxon>
        <taxon>Embryophyta</taxon>
        <taxon>Tracheophyta</taxon>
        <taxon>Spermatophyta</taxon>
        <taxon>Magnoliopsida</taxon>
        <taxon>eudicotyledons</taxon>
        <taxon>Gunneridae</taxon>
        <taxon>Pentapetalae</taxon>
        <taxon>rosids</taxon>
        <taxon>fabids</taxon>
        <taxon>Fagales</taxon>
        <taxon>Juglandaceae</taxon>
        <taxon>Juglans</taxon>
    </lineage>
</organism>
<name>A0A2I4H3R1_JUGRE</name>
<evidence type="ECO:0000256" key="6">
    <source>
        <dbReference type="ARBA" id="ARBA00023125"/>
    </source>
</evidence>
<dbReference type="InterPro" id="IPR044817">
    <property type="entry name" value="SBP-like"/>
</dbReference>
<proteinExistence type="predicted"/>
<keyword evidence="4" id="KW-0862">Zinc</keyword>
<dbReference type="AlphaFoldDB" id="A0A2I4H3R1"/>
<accession>A0A2I4H3R1</accession>
<evidence type="ECO:0000256" key="8">
    <source>
        <dbReference type="ARBA" id="ARBA00023242"/>
    </source>
</evidence>
<dbReference type="Gene3D" id="4.10.1100.10">
    <property type="entry name" value="Transcription factor, SBP-box domain"/>
    <property type="match status" value="1"/>
</dbReference>
<evidence type="ECO:0000256" key="3">
    <source>
        <dbReference type="ARBA" id="ARBA00022771"/>
    </source>
</evidence>
<evidence type="ECO:0000256" key="7">
    <source>
        <dbReference type="ARBA" id="ARBA00023163"/>
    </source>
</evidence>
<dbReference type="GO" id="GO:0000976">
    <property type="term" value="F:transcription cis-regulatory region binding"/>
    <property type="evidence" value="ECO:0000318"/>
    <property type="project" value="GO_Central"/>
</dbReference>
<reference evidence="11" key="1">
    <citation type="submission" date="2025-08" db="UniProtKB">
        <authorList>
            <consortium name="RefSeq"/>
        </authorList>
    </citation>
    <scope>IDENTIFICATION</scope>
    <source>
        <tissue evidence="11">Leaves</tissue>
    </source>
</reference>
<dbReference type="FunCoup" id="A0A2I4H3R1">
    <property type="interactions" value="251"/>
</dbReference>
<sequence length="207" mass="23043">MEAKSFEGKRTFKEKVNRPDAIVEDQDVDDDLDEEEGGVEMISFVDNDQIRKKAGVNVAVSAGKRTGSGAGGVSPPCCQAEKCGVDLTEAKRYHRRHRVCEFHSKAPTVIVAGQRQRFCQQCSRFHEVSEFDEAKRSCRRRLAGHNERRRKGSADQSGGEAGSSRKGVGQQSKEINQIIRQTDDNQRGRIQVAVPAGNSSYKHLQIR</sequence>
<dbReference type="SUPFAM" id="SSF103612">
    <property type="entry name" value="SBT domain"/>
    <property type="match status" value="1"/>
</dbReference>
<evidence type="ECO:0000256" key="5">
    <source>
        <dbReference type="ARBA" id="ARBA00023015"/>
    </source>
</evidence>
<dbReference type="PANTHER" id="PTHR31251:SF226">
    <property type="entry name" value="SQUAMOSA PROMOTER-BINDING-LIKE PROTEIN 6"/>
    <property type="match status" value="1"/>
</dbReference>
<keyword evidence="6" id="KW-0238">DNA-binding</keyword>
<dbReference type="InterPro" id="IPR036893">
    <property type="entry name" value="SBP_sf"/>
</dbReference>
<gene>
    <name evidence="11" type="primary">LOC109013222</name>
</gene>
<dbReference type="KEGG" id="jre:109013222"/>
<evidence type="ECO:0000256" key="9">
    <source>
        <dbReference type="SAM" id="MobiDB-lite"/>
    </source>
</evidence>
<dbReference type="GO" id="GO:0001216">
    <property type="term" value="F:DNA-binding transcription activator activity"/>
    <property type="evidence" value="ECO:0000318"/>
    <property type="project" value="GO_Central"/>
</dbReference>
<feature type="compositionally biased region" description="Polar residues" evidence="9">
    <location>
        <begin position="197"/>
        <end position="207"/>
    </location>
</feature>
<dbReference type="FunFam" id="4.10.1100.10:FF:000001">
    <property type="entry name" value="Squamosa promoter-binding-like protein 14"/>
    <property type="match status" value="1"/>
</dbReference>
<dbReference type="STRING" id="51240.A0A2I4H3R1"/>
<keyword evidence="3" id="KW-0863">Zinc-finger</keyword>
<keyword evidence="10" id="KW-1185">Reference proteome</keyword>
<feature type="compositionally biased region" description="Basic residues" evidence="9">
    <location>
        <begin position="142"/>
        <end position="151"/>
    </location>
</feature>
<feature type="region of interest" description="Disordered" evidence="9">
    <location>
        <begin position="142"/>
        <end position="207"/>
    </location>
</feature>
<keyword evidence="8" id="KW-0539">Nucleus</keyword>
<keyword evidence="2" id="KW-0479">Metal-binding</keyword>
<dbReference type="PANTHER" id="PTHR31251">
    <property type="entry name" value="SQUAMOSA PROMOTER-BINDING-LIKE PROTEIN 4"/>
    <property type="match status" value="1"/>
</dbReference>
<dbReference type="GeneID" id="109013222"/>
<dbReference type="GO" id="GO:0008270">
    <property type="term" value="F:zinc ion binding"/>
    <property type="evidence" value="ECO:0007669"/>
    <property type="project" value="UniProtKB-KW"/>
</dbReference>
<evidence type="ECO:0000256" key="2">
    <source>
        <dbReference type="ARBA" id="ARBA00022723"/>
    </source>
</evidence>
<feature type="compositionally biased region" description="Polar residues" evidence="9">
    <location>
        <begin position="169"/>
        <end position="180"/>
    </location>
</feature>
<dbReference type="InterPro" id="IPR004333">
    <property type="entry name" value="SBP_dom"/>
</dbReference>
<comment type="subcellular location">
    <subcellularLocation>
        <location evidence="1">Nucleus</location>
    </subcellularLocation>
</comment>